<accession>A0ABT6X8I8</accession>
<proteinExistence type="predicted"/>
<evidence type="ECO:0000313" key="2">
    <source>
        <dbReference type="Proteomes" id="UP001431902"/>
    </source>
</evidence>
<keyword evidence="2" id="KW-1185">Reference proteome</keyword>
<dbReference type="Proteomes" id="UP001431902">
    <property type="component" value="Unassembled WGS sequence"/>
</dbReference>
<protein>
    <submittedName>
        <fullName evidence="1">DUF2190 family protein</fullName>
    </submittedName>
</protein>
<reference evidence="1" key="1">
    <citation type="submission" date="2023-05" db="EMBL/GenBank/DDBJ databases">
        <title>Limnohabitans sp. strain HM2-2 Genome sequencing and assembly.</title>
        <authorList>
            <person name="Jung Y."/>
        </authorList>
    </citation>
    <scope>NUCLEOTIDE SEQUENCE</scope>
    <source>
        <strain evidence="1">HM2-2</strain>
    </source>
</reference>
<dbReference type="RefSeq" id="WP_283224692.1">
    <property type="nucleotide sequence ID" value="NZ_JASGBH010000007.1"/>
</dbReference>
<organism evidence="1 2">
    <name type="scientific">Limnohabitans lacus</name>
    <dbReference type="NCBI Taxonomy" id="3045173"/>
    <lineage>
        <taxon>Bacteria</taxon>
        <taxon>Pseudomonadati</taxon>
        <taxon>Pseudomonadota</taxon>
        <taxon>Betaproteobacteria</taxon>
        <taxon>Burkholderiales</taxon>
        <taxon>Comamonadaceae</taxon>
        <taxon>Limnohabitans</taxon>
    </lineage>
</organism>
<dbReference type="InterPro" id="IPR011231">
    <property type="entry name" value="Phage_VT1-Sakai_H0018"/>
</dbReference>
<dbReference type="PIRSF" id="PIRSF030771">
    <property type="entry name" value="UCP030771"/>
    <property type="match status" value="1"/>
</dbReference>
<sequence>MKSFIQKGDVLTFTAPYAIASGAPFKVGALVAIAVTAAAAGAAVEGKLEGVFSLPKVSPQVWAVGDKIYWDDAAQLMTNVTGGTLVGAATESAINASTTGTVYLDGAVR</sequence>
<name>A0ABT6X8I8_9BURK</name>
<dbReference type="EMBL" id="JASGBH010000007">
    <property type="protein sequence ID" value="MDI9234318.1"/>
    <property type="molecule type" value="Genomic_DNA"/>
</dbReference>
<gene>
    <name evidence="1" type="ORF">QLQ16_10765</name>
</gene>
<dbReference type="Pfam" id="PF09956">
    <property type="entry name" value="Phage_cement_2"/>
    <property type="match status" value="1"/>
</dbReference>
<evidence type="ECO:0000313" key="1">
    <source>
        <dbReference type="EMBL" id="MDI9234318.1"/>
    </source>
</evidence>
<comment type="caution">
    <text evidence="1">The sequence shown here is derived from an EMBL/GenBank/DDBJ whole genome shotgun (WGS) entry which is preliminary data.</text>
</comment>